<dbReference type="EMBL" id="JAMPLM010000031">
    <property type="protein sequence ID" value="MEP1061309.1"/>
    <property type="molecule type" value="Genomic_DNA"/>
</dbReference>
<dbReference type="InterPro" id="IPR000792">
    <property type="entry name" value="Tscrpt_reg_LuxR_C"/>
</dbReference>
<feature type="domain" description="HTH luxR-type" evidence="1">
    <location>
        <begin position="1"/>
        <end position="33"/>
    </location>
</feature>
<evidence type="ECO:0000259" key="1">
    <source>
        <dbReference type="PROSITE" id="PS50043"/>
    </source>
</evidence>
<organism evidence="2 3">
    <name type="scientific">Stenomitos frigidus AS-A4</name>
    <dbReference type="NCBI Taxonomy" id="2933935"/>
    <lineage>
        <taxon>Bacteria</taxon>
        <taxon>Bacillati</taxon>
        <taxon>Cyanobacteriota</taxon>
        <taxon>Cyanophyceae</taxon>
        <taxon>Leptolyngbyales</taxon>
        <taxon>Leptolyngbyaceae</taxon>
        <taxon>Stenomitos</taxon>
    </lineage>
</organism>
<proteinExistence type="predicted"/>
<accession>A0ABV0KPZ0</accession>
<dbReference type="InterPro" id="IPR016032">
    <property type="entry name" value="Sig_transdc_resp-reg_C-effctor"/>
</dbReference>
<evidence type="ECO:0000313" key="3">
    <source>
        <dbReference type="Proteomes" id="UP001476950"/>
    </source>
</evidence>
<dbReference type="SUPFAM" id="SSF46894">
    <property type="entry name" value="C-terminal effector domain of the bipartite response regulators"/>
    <property type="match status" value="1"/>
</dbReference>
<dbReference type="Proteomes" id="UP001476950">
    <property type="component" value="Unassembled WGS sequence"/>
</dbReference>
<protein>
    <submittedName>
        <fullName evidence="2">LuxR C-terminal-related transcriptional regulator</fullName>
    </submittedName>
</protein>
<keyword evidence="3" id="KW-1185">Reference proteome</keyword>
<dbReference type="PROSITE" id="PS50043">
    <property type="entry name" value="HTH_LUXR_2"/>
    <property type="match status" value="1"/>
</dbReference>
<comment type="caution">
    <text evidence="2">The sequence shown here is derived from an EMBL/GenBank/DDBJ whole genome shotgun (WGS) entry which is preliminary data.</text>
</comment>
<sequence>MPPATVRVYVHAILQKLDVRDRTQATVIAIQKHFINQQLLSYPGLRAF</sequence>
<reference evidence="2 3" key="1">
    <citation type="submission" date="2022-04" db="EMBL/GenBank/DDBJ databases">
        <title>Positive selection, recombination, and allopatry shape intraspecific diversity of widespread and dominant cyanobacteria.</title>
        <authorList>
            <person name="Wei J."/>
            <person name="Shu W."/>
            <person name="Hu C."/>
        </authorList>
    </citation>
    <scope>NUCLEOTIDE SEQUENCE [LARGE SCALE GENOMIC DNA]</scope>
    <source>
        <strain evidence="2 3">AS-A4</strain>
    </source>
</reference>
<evidence type="ECO:0000313" key="2">
    <source>
        <dbReference type="EMBL" id="MEP1061309.1"/>
    </source>
</evidence>
<dbReference type="RefSeq" id="WP_347240410.1">
    <property type="nucleotide sequence ID" value="NZ_JAMPLM010000031.1"/>
</dbReference>
<dbReference type="Gene3D" id="1.10.10.10">
    <property type="entry name" value="Winged helix-like DNA-binding domain superfamily/Winged helix DNA-binding domain"/>
    <property type="match status" value="1"/>
</dbReference>
<dbReference type="InterPro" id="IPR036388">
    <property type="entry name" value="WH-like_DNA-bd_sf"/>
</dbReference>
<gene>
    <name evidence="2" type="ORF">NDI38_23030</name>
</gene>
<name>A0ABV0KPZ0_9CYAN</name>